<dbReference type="InterPro" id="IPR036388">
    <property type="entry name" value="WH-like_DNA-bd_sf"/>
</dbReference>
<evidence type="ECO:0000259" key="5">
    <source>
        <dbReference type="PROSITE" id="PS50931"/>
    </source>
</evidence>
<dbReference type="SUPFAM" id="SSF46785">
    <property type="entry name" value="Winged helix' DNA-binding domain"/>
    <property type="match status" value="1"/>
</dbReference>
<dbReference type="AlphaFoldDB" id="S5AFJ0"/>
<dbReference type="Proteomes" id="UP000014909">
    <property type="component" value="Chromosome"/>
</dbReference>
<dbReference type="HOGENOM" id="CLU_039613_16_2_6"/>
<dbReference type="FunFam" id="1.10.10.10:FF:000001">
    <property type="entry name" value="LysR family transcriptional regulator"/>
    <property type="match status" value="1"/>
</dbReference>
<dbReference type="Pfam" id="PF03466">
    <property type="entry name" value="LysR_substrate"/>
    <property type="match status" value="1"/>
</dbReference>
<proteinExistence type="inferred from homology"/>
<comment type="similarity">
    <text evidence="1">Belongs to the LysR transcriptional regulatory family.</text>
</comment>
<dbReference type="Gene3D" id="1.10.10.10">
    <property type="entry name" value="Winged helix-like DNA-binding domain superfamily/Winged helix DNA-binding domain"/>
    <property type="match status" value="1"/>
</dbReference>
<dbReference type="PATRIC" id="fig|1300253.3.peg.3340"/>
<dbReference type="BioCyc" id="AMAC1300253:G12YX-2574-MONOMER"/>
<dbReference type="Pfam" id="PF00126">
    <property type="entry name" value="HTH_1"/>
    <property type="match status" value="1"/>
</dbReference>
<evidence type="ECO:0000313" key="7">
    <source>
        <dbReference type="Proteomes" id="UP000014909"/>
    </source>
</evidence>
<dbReference type="InterPro" id="IPR036390">
    <property type="entry name" value="WH_DNA-bd_sf"/>
</dbReference>
<evidence type="ECO:0000256" key="1">
    <source>
        <dbReference type="ARBA" id="ARBA00009437"/>
    </source>
</evidence>
<sequence>MLMADEFTGALMKYLEGIAEFCAVAEVGNFTGAANKLDTSVAQISRKVASLEKQLGVKLLHRTTRSVSLTEAGTLYCEQALPALKALEDAQLSVSALQNSPQGLIKLTAPVAFGEAFIAPLLNAFMQKYSGISVQCIFSNEKLDIVDMGLDLAIRIGKLEDSTLVAKKLSTRHLYVCASEQYFKENGRPKTLEDLKKHTLLVGSQPYWRFLVDKTIRAISVQGRVRYNSGNALCSAAIAGLGLAQLPGFYVREALASGKLIEVFPQYKDKQEAIWAVFPSNRNVAPKIRLLVDFLAQHIVSDS</sequence>
<dbReference type="PANTHER" id="PTHR30537">
    <property type="entry name" value="HTH-TYPE TRANSCRIPTIONAL REGULATOR"/>
    <property type="match status" value="1"/>
</dbReference>
<dbReference type="InterPro" id="IPR058163">
    <property type="entry name" value="LysR-type_TF_proteobact-type"/>
</dbReference>
<evidence type="ECO:0000256" key="3">
    <source>
        <dbReference type="ARBA" id="ARBA00023125"/>
    </source>
</evidence>
<dbReference type="PROSITE" id="PS50931">
    <property type="entry name" value="HTH_LYSR"/>
    <property type="match status" value="1"/>
</dbReference>
<dbReference type="GO" id="GO:0006351">
    <property type="term" value="P:DNA-templated transcription"/>
    <property type="evidence" value="ECO:0007669"/>
    <property type="project" value="TreeGrafter"/>
</dbReference>
<keyword evidence="4" id="KW-0804">Transcription</keyword>
<dbReference type="InterPro" id="IPR000847">
    <property type="entry name" value="LysR_HTH_N"/>
</dbReference>
<evidence type="ECO:0000256" key="4">
    <source>
        <dbReference type="ARBA" id="ARBA00023163"/>
    </source>
</evidence>
<keyword evidence="2" id="KW-0805">Transcription regulation</keyword>
<dbReference type="KEGG" id="amh:I633_15955"/>
<dbReference type="EMBL" id="CP004846">
    <property type="protein sequence ID" value="AGP78942.1"/>
    <property type="molecule type" value="Genomic_DNA"/>
</dbReference>
<protein>
    <submittedName>
        <fullName evidence="6">Putative transcriptional regulator</fullName>
    </submittedName>
</protein>
<evidence type="ECO:0000256" key="2">
    <source>
        <dbReference type="ARBA" id="ARBA00023015"/>
    </source>
</evidence>
<evidence type="ECO:0000313" key="6">
    <source>
        <dbReference type="EMBL" id="AGP78942.1"/>
    </source>
</evidence>
<dbReference type="SUPFAM" id="SSF53850">
    <property type="entry name" value="Periplasmic binding protein-like II"/>
    <property type="match status" value="1"/>
</dbReference>
<dbReference type="GO" id="GO:0043565">
    <property type="term" value="F:sequence-specific DNA binding"/>
    <property type="evidence" value="ECO:0007669"/>
    <property type="project" value="TreeGrafter"/>
</dbReference>
<keyword evidence="3" id="KW-0238">DNA-binding</keyword>
<feature type="domain" description="HTH lysR-type" evidence="5">
    <location>
        <begin position="21"/>
        <end position="70"/>
    </location>
</feature>
<organism evidence="6 7">
    <name type="scientific">Alteromonas mediterranea 615</name>
    <dbReference type="NCBI Taxonomy" id="1300253"/>
    <lineage>
        <taxon>Bacteria</taxon>
        <taxon>Pseudomonadati</taxon>
        <taxon>Pseudomonadota</taxon>
        <taxon>Gammaproteobacteria</taxon>
        <taxon>Alteromonadales</taxon>
        <taxon>Alteromonadaceae</taxon>
        <taxon>Alteromonas/Salinimonas group</taxon>
        <taxon>Alteromonas</taxon>
    </lineage>
</organism>
<accession>S5AFJ0</accession>
<dbReference type="InterPro" id="IPR005119">
    <property type="entry name" value="LysR_subst-bd"/>
</dbReference>
<dbReference type="Gene3D" id="3.40.190.290">
    <property type="match status" value="1"/>
</dbReference>
<reference evidence="6 7" key="1">
    <citation type="journal article" date="2013" name="Genome Biol. Evol.">
        <title>Genomic Diversity of "Deep Ecotype" Alteromonas macleodii Isolates: Evidence for Pan-Mediterranean Clonal Frames.</title>
        <authorList>
            <person name="Lopez-Perez M."/>
            <person name="Gonzaga A."/>
            <person name="Rodriguez-Valera F."/>
        </authorList>
    </citation>
    <scope>NUCLEOTIDE SEQUENCE [LARGE SCALE GENOMIC DNA]</scope>
    <source>
        <strain evidence="7">'English Channel 615'</strain>
    </source>
</reference>
<dbReference type="PANTHER" id="PTHR30537:SF10">
    <property type="entry name" value="TRANSCRIPTIONAL REGULATOR-RELATED"/>
    <property type="match status" value="1"/>
</dbReference>
<gene>
    <name evidence="6" type="ORF">I633_15955</name>
</gene>
<dbReference type="GO" id="GO:0003700">
    <property type="term" value="F:DNA-binding transcription factor activity"/>
    <property type="evidence" value="ECO:0007669"/>
    <property type="project" value="InterPro"/>
</dbReference>
<name>S5AFJ0_9ALTE</name>